<dbReference type="GO" id="GO:0016491">
    <property type="term" value="F:oxidoreductase activity"/>
    <property type="evidence" value="ECO:0007669"/>
    <property type="project" value="InterPro"/>
</dbReference>
<sequence>MSLLDVLPKFTLPGAVQQLLPPDSVGHIQSIISLAISTVGIYIFTAGAIYTTLWPQVLFFHPKYLPRSRLRTVPQVHTEVVDSLYNIAALSIITYPVLYVQRGRFAPASEALPSSATGQLAAAVWFACDIVGYLIHSTFHSSSFLYKYVHKNAHQWPVPTPFALFTSSPIDMFIRVVLPPLLVPFFFRTHVETYALVLLAAYGAGVVFPELSQGSLGLLSRLVHSRSARFLHAISPAPYVQDAKARQEINPFTLATSGAVPPPSIEPPSKVVNIATLTAIPDYVFGSYMFASQDPVDQAEFSSKAWRSSKEALGTKERKVQRGGWGKVDRWAGDGVGRLQTVSAAAVQNHNQEEDGDVDGLLG</sequence>
<feature type="transmembrane region" description="Helical" evidence="5">
    <location>
        <begin position="31"/>
        <end position="59"/>
    </location>
</feature>
<organism evidence="7 8">
    <name type="scientific">Ceratobasidium theobromae</name>
    <dbReference type="NCBI Taxonomy" id="1582974"/>
    <lineage>
        <taxon>Eukaryota</taxon>
        <taxon>Fungi</taxon>
        <taxon>Dikarya</taxon>
        <taxon>Basidiomycota</taxon>
        <taxon>Agaricomycotina</taxon>
        <taxon>Agaricomycetes</taxon>
        <taxon>Cantharellales</taxon>
        <taxon>Ceratobasidiaceae</taxon>
        <taxon>Ceratobasidium</taxon>
    </lineage>
</organism>
<gene>
    <name evidence="7" type="ORF">CTheo_5474</name>
</gene>
<dbReference type="InterPro" id="IPR050307">
    <property type="entry name" value="Sterol_Desaturase_Related"/>
</dbReference>
<evidence type="ECO:0000256" key="5">
    <source>
        <dbReference type="SAM" id="Phobius"/>
    </source>
</evidence>
<evidence type="ECO:0000256" key="2">
    <source>
        <dbReference type="ARBA" id="ARBA00022692"/>
    </source>
</evidence>
<dbReference type="GO" id="GO:0016020">
    <property type="term" value="C:membrane"/>
    <property type="evidence" value="ECO:0007669"/>
    <property type="project" value="UniProtKB-SubCell"/>
</dbReference>
<keyword evidence="3 5" id="KW-1133">Transmembrane helix</keyword>
<comment type="subcellular location">
    <subcellularLocation>
        <location evidence="1">Membrane</location>
    </subcellularLocation>
</comment>
<keyword evidence="2 5" id="KW-0812">Transmembrane</keyword>
<accession>A0A5N5QHZ5</accession>
<evidence type="ECO:0000256" key="3">
    <source>
        <dbReference type="ARBA" id="ARBA00022989"/>
    </source>
</evidence>
<dbReference type="OrthoDB" id="10267678at2759"/>
<evidence type="ECO:0000259" key="6">
    <source>
        <dbReference type="Pfam" id="PF04116"/>
    </source>
</evidence>
<name>A0A5N5QHZ5_9AGAM</name>
<dbReference type="AlphaFoldDB" id="A0A5N5QHZ5"/>
<keyword evidence="8" id="KW-1185">Reference proteome</keyword>
<proteinExistence type="predicted"/>
<evidence type="ECO:0000256" key="1">
    <source>
        <dbReference type="ARBA" id="ARBA00004370"/>
    </source>
</evidence>
<evidence type="ECO:0000313" key="8">
    <source>
        <dbReference type="Proteomes" id="UP000383932"/>
    </source>
</evidence>
<dbReference type="EMBL" id="SSOP01000124">
    <property type="protein sequence ID" value="KAB5591091.1"/>
    <property type="molecule type" value="Genomic_DNA"/>
</dbReference>
<dbReference type="GO" id="GO:0005506">
    <property type="term" value="F:iron ion binding"/>
    <property type="evidence" value="ECO:0007669"/>
    <property type="project" value="InterPro"/>
</dbReference>
<keyword evidence="4 5" id="KW-0472">Membrane</keyword>
<dbReference type="Pfam" id="PF04116">
    <property type="entry name" value="FA_hydroxylase"/>
    <property type="match status" value="1"/>
</dbReference>
<dbReference type="Proteomes" id="UP000383932">
    <property type="component" value="Unassembled WGS sequence"/>
</dbReference>
<dbReference type="InterPro" id="IPR006694">
    <property type="entry name" value="Fatty_acid_hydroxylase"/>
</dbReference>
<comment type="caution">
    <text evidence="7">The sequence shown here is derived from an EMBL/GenBank/DDBJ whole genome shotgun (WGS) entry which is preliminary data.</text>
</comment>
<evidence type="ECO:0000313" key="7">
    <source>
        <dbReference type="EMBL" id="KAB5591091.1"/>
    </source>
</evidence>
<protein>
    <recommendedName>
        <fullName evidence="6">Fatty acid hydroxylase domain-containing protein</fullName>
    </recommendedName>
</protein>
<reference evidence="7 8" key="1">
    <citation type="journal article" date="2019" name="Fungal Biol. Biotechnol.">
        <title>Draft genome sequence of fastidious pathogen Ceratobasidium theobromae, which causes vascular-streak dieback in Theobroma cacao.</title>
        <authorList>
            <person name="Ali S.S."/>
            <person name="Asman A."/>
            <person name="Shao J."/>
            <person name="Firmansyah A.P."/>
            <person name="Susilo A.W."/>
            <person name="Rosmana A."/>
            <person name="McMahon P."/>
            <person name="Junaid M."/>
            <person name="Guest D."/>
            <person name="Kheng T.Y."/>
            <person name="Meinhardt L.W."/>
            <person name="Bailey B.A."/>
        </authorList>
    </citation>
    <scope>NUCLEOTIDE SEQUENCE [LARGE SCALE GENOMIC DNA]</scope>
    <source>
        <strain evidence="7 8">CT2</strain>
    </source>
</reference>
<evidence type="ECO:0000256" key="4">
    <source>
        <dbReference type="ARBA" id="ARBA00023136"/>
    </source>
</evidence>
<dbReference type="PANTHER" id="PTHR11863">
    <property type="entry name" value="STEROL DESATURASE"/>
    <property type="match status" value="1"/>
</dbReference>
<dbReference type="GO" id="GO:0008610">
    <property type="term" value="P:lipid biosynthetic process"/>
    <property type="evidence" value="ECO:0007669"/>
    <property type="project" value="InterPro"/>
</dbReference>
<feature type="domain" description="Fatty acid hydroxylase" evidence="6">
    <location>
        <begin position="123"/>
        <end position="202"/>
    </location>
</feature>